<evidence type="ECO:0000313" key="3">
    <source>
        <dbReference type="Proteomes" id="UP001417504"/>
    </source>
</evidence>
<keyword evidence="3" id="KW-1185">Reference proteome</keyword>
<dbReference type="InterPro" id="IPR041577">
    <property type="entry name" value="RT_RNaseH_2"/>
</dbReference>
<gene>
    <name evidence="2" type="ORF">Sjap_016070</name>
</gene>
<dbReference type="AlphaFoldDB" id="A0AAP0ILG4"/>
<evidence type="ECO:0000313" key="2">
    <source>
        <dbReference type="EMBL" id="KAK9117123.1"/>
    </source>
</evidence>
<comment type="caution">
    <text evidence="2">The sequence shown here is derived from an EMBL/GenBank/DDBJ whole genome shotgun (WGS) entry which is preliminary data.</text>
</comment>
<dbReference type="Proteomes" id="UP001417504">
    <property type="component" value="Unassembled WGS sequence"/>
</dbReference>
<reference evidence="2 3" key="1">
    <citation type="submission" date="2024-01" db="EMBL/GenBank/DDBJ databases">
        <title>Genome assemblies of Stephania.</title>
        <authorList>
            <person name="Yang L."/>
        </authorList>
    </citation>
    <scope>NUCLEOTIDE SEQUENCE [LARGE SCALE GENOMIC DNA]</scope>
    <source>
        <strain evidence="2">QJT</strain>
        <tissue evidence="2">Leaf</tissue>
    </source>
</reference>
<sequence>MTRLTKKDVPFEWSEECEQAFLELKKWLTTAPVLALPEPGKELTVYTDASGTGLGCVLMQEGRPVAYLSRRLRPHEHNYPVHDLELKVSGCVCLFEGLETLPLRREVCALHGPSESTLHFHTERS</sequence>
<dbReference type="InterPro" id="IPR043128">
    <property type="entry name" value="Rev_trsase/Diguanyl_cyclase"/>
</dbReference>
<name>A0AAP0ILG4_9MAGN</name>
<dbReference type="PANTHER" id="PTHR34072">
    <property type="entry name" value="ENZYMATIC POLYPROTEIN-RELATED"/>
    <property type="match status" value="1"/>
</dbReference>
<dbReference type="InterPro" id="IPR043502">
    <property type="entry name" value="DNA/RNA_pol_sf"/>
</dbReference>
<dbReference type="PANTHER" id="PTHR34072:SF52">
    <property type="entry name" value="RIBONUCLEASE H"/>
    <property type="match status" value="1"/>
</dbReference>
<evidence type="ECO:0000259" key="1">
    <source>
        <dbReference type="Pfam" id="PF17919"/>
    </source>
</evidence>
<dbReference type="Gene3D" id="3.30.70.270">
    <property type="match status" value="1"/>
</dbReference>
<dbReference type="SUPFAM" id="SSF56672">
    <property type="entry name" value="DNA/RNA polymerases"/>
    <property type="match status" value="1"/>
</dbReference>
<feature type="domain" description="Reverse transcriptase/retrotransposon-derived protein RNase H-like" evidence="1">
    <location>
        <begin position="13"/>
        <end position="86"/>
    </location>
</feature>
<dbReference type="Pfam" id="PF17919">
    <property type="entry name" value="RT_RNaseH_2"/>
    <property type="match status" value="1"/>
</dbReference>
<organism evidence="2 3">
    <name type="scientific">Stephania japonica</name>
    <dbReference type="NCBI Taxonomy" id="461633"/>
    <lineage>
        <taxon>Eukaryota</taxon>
        <taxon>Viridiplantae</taxon>
        <taxon>Streptophyta</taxon>
        <taxon>Embryophyta</taxon>
        <taxon>Tracheophyta</taxon>
        <taxon>Spermatophyta</taxon>
        <taxon>Magnoliopsida</taxon>
        <taxon>Ranunculales</taxon>
        <taxon>Menispermaceae</taxon>
        <taxon>Menispermoideae</taxon>
        <taxon>Cissampelideae</taxon>
        <taxon>Stephania</taxon>
    </lineage>
</organism>
<proteinExistence type="predicted"/>
<accession>A0AAP0ILG4</accession>
<dbReference type="EMBL" id="JBBNAE010000006">
    <property type="protein sequence ID" value="KAK9117123.1"/>
    <property type="molecule type" value="Genomic_DNA"/>
</dbReference>
<protein>
    <recommendedName>
        <fullName evidence="1">Reverse transcriptase/retrotransposon-derived protein RNase H-like domain-containing protein</fullName>
    </recommendedName>
</protein>